<gene>
    <name evidence="2" type="ORF">BET10_03645</name>
</gene>
<dbReference type="AlphaFoldDB" id="A0A1S1N1T0"/>
<evidence type="ECO:0000313" key="2">
    <source>
        <dbReference type="EMBL" id="OHU92564.1"/>
    </source>
</evidence>
<comment type="caution">
    <text evidence="2">The sequence shown here is derived from an EMBL/GenBank/DDBJ whole genome shotgun (WGS) entry which is preliminary data.</text>
</comment>
<comment type="similarity">
    <text evidence="1">Belongs to the UPF0231 family.</text>
</comment>
<sequence length="122" mass="14023">MEYQFIRDPITGFRVKISDEHMLVGRWLSEELPYDEVMQLVADAKAMHKDSPVIVKEGKEIRFTLSADEALFEAHALFHQADDLSHYADDALELDEHGLLSGCGYEDFIALLEAWNQFIHRA</sequence>
<keyword evidence="3" id="KW-1185">Reference proteome</keyword>
<dbReference type="OrthoDB" id="5739292at2"/>
<name>A0A1S1N1T0_9GAMM</name>
<evidence type="ECO:0000313" key="3">
    <source>
        <dbReference type="Proteomes" id="UP000179786"/>
    </source>
</evidence>
<dbReference type="EMBL" id="MKJU01000006">
    <property type="protein sequence ID" value="OHU92564.1"/>
    <property type="molecule type" value="Genomic_DNA"/>
</dbReference>
<dbReference type="InterPro" id="IPR008249">
    <property type="entry name" value="UPF0231"/>
</dbReference>
<accession>A0A1S1N1T0</accession>
<evidence type="ECO:0000256" key="1">
    <source>
        <dbReference type="ARBA" id="ARBA00005367"/>
    </source>
</evidence>
<dbReference type="RefSeq" id="WP_070983124.1">
    <property type="nucleotide sequence ID" value="NZ_MKJU01000006.1"/>
</dbReference>
<proteinExistence type="inferred from homology"/>
<protein>
    <submittedName>
        <fullName evidence="2">Uncharacterized protein</fullName>
    </submittedName>
</protein>
<organism evidence="2 3">
    <name type="scientific">Pseudoalteromonas amylolytica</name>
    <dbReference type="NCBI Taxonomy" id="1859457"/>
    <lineage>
        <taxon>Bacteria</taxon>
        <taxon>Pseudomonadati</taxon>
        <taxon>Pseudomonadota</taxon>
        <taxon>Gammaproteobacteria</taxon>
        <taxon>Alteromonadales</taxon>
        <taxon>Pseudoalteromonadaceae</taxon>
        <taxon>Pseudoalteromonas</taxon>
    </lineage>
</organism>
<reference evidence="2 3" key="1">
    <citation type="submission" date="2016-09" db="EMBL/GenBank/DDBJ databases">
        <title>Pseudoalteromonas amylolytica sp. nov., isolated from the surface seawater.</title>
        <authorList>
            <person name="Wu Y.-H."/>
            <person name="Cheng H."/>
            <person name="Jin X.-B."/>
            <person name="Wang C.-S."/>
            <person name="Xu X.-W."/>
        </authorList>
    </citation>
    <scope>NUCLEOTIDE SEQUENCE [LARGE SCALE GENOMIC DNA]</scope>
    <source>
        <strain evidence="2 3">JW1</strain>
    </source>
</reference>
<dbReference type="Pfam" id="PF06062">
    <property type="entry name" value="UPF0231"/>
    <property type="match status" value="1"/>
</dbReference>
<dbReference type="Proteomes" id="UP000179786">
    <property type="component" value="Unassembled WGS sequence"/>
</dbReference>
<dbReference type="STRING" id="1859457.BET10_03645"/>